<sequence length="87" mass="10327">MAQREVSPDIDLIIKNHLHFAMIEYMWKHFDEADAHMNEAIAMSTDCQCTQRTKKEIQTTLDALSSLDTRRHMTTNWREIRDLKDFS</sequence>
<reference evidence="1" key="1">
    <citation type="submission" date="2021-02" db="EMBL/GenBank/DDBJ databases">
        <authorList>
            <person name="Nowell W R."/>
        </authorList>
    </citation>
    <scope>NUCLEOTIDE SEQUENCE</scope>
</reference>
<keyword evidence="6" id="KW-1185">Reference proteome</keyword>
<accession>A0A816X9F9</accession>
<name>A0A816X9F9_9BILA</name>
<organism evidence="1 5">
    <name type="scientific">Rotaria magnacalcarata</name>
    <dbReference type="NCBI Taxonomy" id="392030"/>
    <lineage>
        <taxon>Eukaryota</taxon>
        <taxon>Metazoa</taxon>
        <taxon>Spiralia</taxon>
        <taxon>Gnathifera</taxon>
        <taxon>Rotifera</taxon>
        <taxon>Eurotatoria</taxon>
        <taxon>Bdelloidea</taxon>
        <taxon>Philodinida</taxon>
        <taxon>Philodinidae</taxon>
        <taxon>Rotaria</taxon>
    </lineage>
</organism>
<proteinExistence type="predicted"/>
<dbReference type="EMBL" id="CAJNRF010012638">
    <property type="protein sequence ID" value="CAF2142852.1"/>
    <property type="molecule type" value="Genomic_DNA"/>
</dbReference>
<dbReference type="Proteomes" id="UP000663887">
    <property type="component" value="Unassembled WGS sequence"/>
</dbReference>
<dbReference type="AlphaFoldDB" id="A0A816X9F9"/>
<evidence type="ECO:0000313" key="1">
    <source>
        <dbReference type="EMBL" id="CAF2142852.1"/>
    </source>
</evidence>
<dbReference type="EMBL" id="CAJOBG010003162">
    <property type="protein sequence ID" value="CAF4048792.1"/>
    <property type="molecule type" value="Genomic_DNA"/>
</dbReference>
<evidence type="ECO:0000313" key="5">
    <source>
        <dbReference type="Proteomes" id="UP000663856"/>
    </source>
</evidence>
<dbReference type="EMBL" id="CAJOBF010003524">
    <property type="protein sequence ID" value="CAF4095592.1"/>
    <property type="molecule type" value="Genomic_DNA"/>
</dbReference>
<dbReference type="EMBL" id="CAJNRG010016065">
    <property type="protein sequence ID" value="CAF2190815.1"/>
    <property type="molecule type" value="Genomic_DNA"/>
</dbReference>
<protein>
    <submittedName>
        <fullName evidence="1">Uncharacterized protein</fullName>
    </submittedName>
</protein>
<dbReference type="Proteomes" id="UP000663856">
    <property type="component" value="Unassembled WGS sequence"/>
</dbReference>
<dbReference type="Proteomes" id="UP000663866">
    <property type="component" value="Unassembled WGS sequence"/>
</dbReference>
<comment type="caution">
    <text evidence="1">The sequence shown here is derived from an EMBL/GenBank/DDBJ whole genome shotgun (WGS) entry which is preliminary data.</text>
</comment>
<evidence type="ECO:0000313" key="2">
    <source>
        <dbReference type="EMBL" id="CAF2190815.1"/>
    </source>
</evidence>
<evidence type="ECO:0000313" key="4">
    <source>
        <dbReference type="EMBL" id="CAF4095592.1"/>
    </source>
</evidence>
<evidence type="ECO:0000313" key="3">
    <source>
        <dbReference type="EMBL" id="CAF4048792.1"/>
    </source>
</evidence>
<evidence type="ECO:0000313" key="6">
    <source>
        <dbReference type="Proteomes" id="UP000663866"/>
    </source>
</evidence>
<dbReference type="Proteomes" id="UP000663842">
    <property type="component" value="Unassembled WGS sequence"/>
</dbReference>
<gene>
    <name evidence="3" type="ORF">OVN521_LOCUS17856</name>
    <name evidence="4" type="ORF">UXM345_LOCUS21934</name>
    <name evidence="1" type="ORF">WKI299_LOCUS28702</name>
    <name evidence="2" type="ORF">XDN619_LOCUS32272</name>
</gene>